<organism evidence="3 4">
    <name type="scientific">Euplotes crassus</name>
    <dbReference type="NCBI Taxonomy" id="5936"/>
    <lineage>
        <taxon>Eukaryota</taxon>
        <taxon>Sar</taxon>
        <taxon>Alveolata</taxon>
        <taxon>Ciliophora</taxon>
        <taxon>Intramacronucleata</taxon>
        <taxon>Spirotrichea</taxon>
        <taxon>Hypotrichia</taxon>
        <taxon>Euplotida</taxon>
        <taxon>Euplotidae</taxon>
        <taxon>Moneuplotes</taxon>
    </lineage>
</organism>
<evidence type="ECO:0000313" key="3">
    <source>
        <dbReference type="EMBL" id="CAI2377048.1"/>
    </source>
</evidence>
<feature type="transmembrane region" description="Helical" evidence="2">
    <location>
        <begin position="105"/>
        <end position="122"/>
    </location>
</feature>
<protein>
    <submittedName>
        <fullName evidence="3">Uncharacterized protein</fullName>
    </submittedName>
</protein>
<evidence type="ECO:0000256" key="2">
    <source>
        <dbReference type="SAM" id="Phobius"/>
    </source>
</evidence>
<comment type="caution">
    <text evidence="3">The sequence shown here is derived from an EMBL/GenBank/DDBJ whole genome shotgun (WGS) entry which is preliminary data.</text>
</comment>
<reference evidence="3" key="1">
    <citation type="submission" date="2023-07" db="EMBL/GenBank/DDBJ databases">
        <authorList>
            <consortium name="AG Swart"/>
            <person name="Singh M."/>
            <person name="Singh A."/>
            <person name="Seah K."/>
            <person name="Emmerich C."/>
        </authorList>
    </citation>
    <scope>NUCLEOTIDE SEQUENCE</scope>
    <source>
        <strain evidence="3">DP1</strain>
    </source>
</reference>
<sequence length="255" mass="30021">MINNPKCRQSEFDSLLKNKESRKKRNKRYVTNSNLDWALYHCASLCVIGGLLSSFDESNLAGSAYKVLQVAVYMKGAAVLHYLLQNWLMHNLVLSFESIQKISNVYYFLMIIWYLYVARSFLYPEDETVQENRYLLLFHMILIIEAIFYSFGLGIKKLENTRRVRNSFQHLYNNKFIVKKKFINHLEKVQKCRHLKYKEICKICAKKLQPHQKVVLELNNSQLLHLYCPQQSTKTPSTQTKQEDNPLTHPLPPTP</sequence>
<name>A0AAD2D257_EUPCR</name>
<dbReference type="Proteomes" id="UP001295684">
    <property type="component" value="Unassembled WGS sequence"/>
</dbReference>
<evidence type="ECO:0000256" key="1">
    <source>
        <dbReference type="SAM" id="MobiDB-lite"/>
    </source>
</evidence>
<keyword evidence="2" id="KW-0812">Transmembrane</keyword>
<feature type="transmembrane region" description="Helical" evidence="2">
    <location>
        <begin position="67"/>
        <end position="84"/>
    </location>
</feature>
<proteinExistence type="predicted"/>
<feature type="transmembrane region" description="Helical" evidence="2">
    <location>
        <begin position="134"/>
        <end position="155"/>
    </location>
</feature>
<feature type="region of interest" description="Disordered" evidence="1">
    <location>
        <begin position="232"/>
        <end position="255"/>
    </location>
</feature>
<keyword evidence="4" id="KW-1185">Reference proteome</keyword>
<accession>A0AAD2D257</accession>
<gene>
    <name evidence="3" type="ORF">ECRASSUSDP1_LOCUS18429</name>
</gene>
<keyword evidence="2" id="KW-0472">Membrane</keyword>
<dbReference type="AlphaFoldDB" id="A0AAD2D257"/>
<feature type="transmembrane region" description="Helical" evidence="2">
    <location>
        <begin position="37"/>
        <end position="55"/>
    </location>
</feature>
<evidence type="ECO:0000313" key="4">
    <source>
        <dbReference type="Proteomes" id="UP001295684"/>
    </source>
</evidence>
<keyword evidence="2" id="KW-1133">Transmembrane helix</keyword>
<dbReference type="EMBL" id="CAMPGE010018649">
    <property type="protein sequence ID" value="CAI2377048.1"/>
    <property type="molecule type" value="Genomic_DNA"/>
</dbReference>